<gene>
    <name evidence="1" type="ORF">rsdtw13_09720</name>
</gene>
<dbReference type="EMBL" id="BROD01000001">
    <property type="protein sequence ID" value="GKX65714.1"/>
    <property type="molecule type" value="Genomic_DNA"/>
</dbReference>
<keyword evidence="2" id="KW-1185">Reference proteome</keyword>
<evidence type="ECO:0000313" key="1">
    <source>
        <dbReference type="EMBL" id="GKX65714.1"/>
    </source>
</evidence>
<sequence>MYMKRKDSKGGIKVDIKFNEMEIIKILEAIRSELIFSKRYYKENESEEDRIGVTSPEEWAEIYNNILKQSQEKGILTMLDLVQ</sequence>
<proteinExistence type="predicted"/>
<organism evidence="1 2">
    <name type="scientific">Inconstantimicrobium mannanitabidum</name>
    <dbReference type="NCBI Taxonomy" id="1604901"/>
    <lineage>
        <taxon>Bacteria</taxon>
        <taxon>Bacillati</taxon>
        <taxon>Bacillota</taxon>
        <taxon>Clostridia</taxon>
        <taxon>Eubacteriales</taxon>
        <taxon>Clostridiaceae</taxon>
        <taxon>Inconstantimicrobium</taxon>
    </lineage>
</organism>
<protein>
    <submittedName>
        <fullName evidence="1">Uncharacterized protein</fullName>
    </submittedName>
</protein>
<name>A0ACB5R945_9CLOT</name>
<accession>A0ACB5R945</accession>
<dbReference type="Proteomes" id="UP001058074">
    <property type="component" value="Unassembled WGS sequence"/>
</dbReference>
<evidence type="ECO:0000313" key="2">
    <source>
        <dbReference type="Proteomes" id="UP001058074"/>
    </source>
</evidence>
<comment type="caution">
    <text evidence="1">The sequence shown here is derived from an EMBL/GenBank/DDBJ whole genome shotgun (WGS) entry which is preliminary data.</text>
</comment>
<reference evidence="1" key="1">
    <citation type="journal article" date="2025" name="Int. J. Syst. Evol. Microbiol.">
        <title>Inconstantimicrobium mannanitabidum sp. nov., a novel member of the family Clostridiaceae isolated from anoxic soil under the treatment of reductive soil disinfestation.</title>
        <authorList>
            <person name="Ueki A."/>
            <person name="Tonouchi A."/>
            <person name="Honma S."/>
            <person name="Kaku N."/>
            <person name="Ueki K."/>
        </authorList>
    </citation>
    <scope>NUCLEOTIDE SEQUENCE</scope>
    <source>
        <strain evidence="1">TW13</strain>
    </source>
</reference>